<reference evidence="2" key="1">
    <citation type="journal article" date="2015" name="Genome Announc.">
        <title>Complete Genome Sequence of a New Member of the Marseilleviridae Recovered from the Brackish Submarine Spring in the Cassis Port-Miou Calanque, France.</title>
        <authorList>
            <person name="Doutre G."/>
            <person name="Arfib B."/>
            <person name="Rochette P."/>
            <person name="Claverie J.M."/>
            <person name="Bonin P."/>
            <person name="Abergel C."/>
        </authorList>
    </citation>
    <scope>NUCLEOTIDE SEQUENCE [LARGE SCALE GENOMIC DNA]</scope>
    <source>
        <strain evidence="2">1</strain>
    </source>
</reference>
<name>A0A0N7G2F7_9VIRU</name>
<dbReference type="EMBL" id="KT428292">
    <property type="protein sequence ID" value="ALH07000.1"/>
    <property type="molecule type" value="Genomic_DNA"/>
</dbReference>
<keyword evidence="2" id="KW-0378">Hydrolase</keyword>
<evidence type="ECO:0000313" key="3">
    <source>
        <dbReference type="Proteomes" id="UP000319438"/>
    </source>
</evidence>
<keyword evidence="2" id="KW-0255">Endonuclease</keyword>
<keyword evidence="2" id="KW-0540">Nuclease</keyword>
<dbReference type="GO" id="GO:0004519">
    <property type="term" value="F:endonuclease activity"/>
    <property type="evidence" value="ECO:0007669"/>
    <property type="project" value="UniProtKB-KW"/>
</dbReference>
<gene>
    <name evidence="2" type="ORF">PMV_302</name>
</gene>
<evidence type="ECO:0000259" key="1">
    <source>
        <dbReference type="Pfam" id="PF14311"/>
    </source>
</evidence>
<accession>A0A0N7G2F7</accession>
<dbReference type="InterPro" id="IPR025487">
    <property type="entry name" value="DUF4379"/>
</dbReference>
<evidence type="ECO:0000313" key="2">
    <source>
        <dbReference type="EMBL" id="ALH07000.1"/>
    </source>
</evidence>
<dbReference type="Pfam" id="PF14311">
    <property type="entry name" value="DUF4379"/>
    <property type="match status" value="1"/>
</dbReference>
<sequence length="138" mass="15906">MNCETKKRGKLCGREECKPCFERSFASVENSKYLKEDQGSPLLIARSTHKKFWFECGKCGHSFEARLNSVSNGQFCPFCSNKRLCSLGGCETCLEKSFASSNKAEFWDMKEEQKKSERGFCELRKKVPVRMQKMLAQF</sequence>
<feature type="domain" description="Treble clef zinc finger" evidence="1">
    <location>
        <begin position="43"/>
        <end position="82"/>
    </location>
</feature>
<dbReference type="Proteomes" id="UP000319438">
    <property type="component" value="Segment"/>
</dbReference>
<protein>
    <submittedName>
        <fullName evidence="2">Putative endonuclease</fullName>
    </submittedName>
</protein>
<organism evidence="2 3">
    <name type="scientific">Port-miou virus</name>
    <dbReference type="NCBI Taxonomy" id="1733873"/>
    <lineage>
        <taxon>Viruses</taxon>
        <taxon>Varidnaviria</taxon>
        <taxon>Bamfordvirae</taxon>
        <taxon>Nucleocytoviricota</taxon>
        <taxon>Megaviricetes</taxon>
        <taxon>Pimascovirales</taxon>
        <taxon>Pimascovirales incertae sedis</taxon>
        <taxon>Marseilleviridae</taxon>
        <taxon>Losannavirus</taxon>
        <taxon>Losannavirus lausannense</taxon>
        <taxon>Lausannevirus</taxon>
    </lineage>
</organism>
<proteinExistence type="predicted"/>